<dbReference type="InterPro" id="IPR050679">
    <property type="entry name" value="Bact_HTH_transcr_reg"/>
</dbReference>
<evidence type="ECO:0000259" key="4">
    <source>
        <dbReference type="PROSITE" id="PS50949"/>
    </source>
</evidence>
<dbReference type="GO" id="GO:0045892">
    <property type="term" value="P:negative regulation of DNA-templated transcription"/>
    <property type="evidence" value="ECO:0007669"/>
    <property type="project" value="TreeGrafter"/>
</dbReference>
<dbReference type="Pfam" id="PF00392">
    <property type="entry name" value="GntR"/>
    <property type="match status" value="1"/>
</dbReference>
<accession>A0A315EVG8</accession>
<dbReference type="SMART" id="SM00866">
    <property type="entry name" value="UTRA"/>
    <property type="match status" value="1"/>
</dbReference>
<gene>
    <name evidence="5" type="ORF">B9Z44_10365</name>
</gene>
<dbReference type="Proteomes" id="UP000251341">
    <property type="component" value="Unassembled WGS sequence"/>
</dbReference>
<organism evidence="5 6">
    <name type="scientific">Limnohabitans curvus</name>
    <dbReference type="NCBI Taxonomy" id="323423"/>
    <lineage>
        <taxon>Bacteria</taxon>
        <taxon>Pseudomonadati</taxon>
        <taxon>Pseudomonadota</taxon>
        <taxon>Betaproteobacteria</taxon>
        <taxon>Burkholderiales</taxon>
        <taxon>Comamonadaceae</taxon>
        <taxon>Limnohabitans</taxon>
    </lineage>
</organism>
<sequence>MSTATLTQTPGQSRYGKLALALRDRILQGEWAPGDMIPAESALAQSYGVALGTIRQALSLLVEDGVLQRRHGKGTFVTKGVDGASMMRFFRFRGVDDGSSETPQSRILSSRLRRATSQEASVFGLPPDAQVLHLERLRSLSGEPCLLETIVLPLPLFGKLAESDTEVWDDLLYPMYQQRCGIVIQKTQDSLSFSQLNATQAKRLKLAAAHPCVQVERQAFDMAGRCVELRTTRGDAFSFKYTTQLQ</sequence>
<name>A0A315EVG8_9BURK</name>
<dbReference type="SUPFAM" id="SSF46785">
    <property type="entry name" value="Winged helix' DNA-binding domain"/>
    <property type="match status" value="1"/>
</dbReference>
<keyword evidence="3" id="KW-0804">Transcription</keyword>
<evidence type="ECO:0000256" key="3">
    <source>
        <dbReference type="ARBA" id="ARBA00023163"/>
    </source>
</evidence>
<evidence type="ECO:0000313" key="5">
    <source>
        <dbReference type="EMBL" id="PUE59944.1"/>
    </source>
</evidence>
<comment type="caution">
    <text evidence="5">The sequence shown here is derived from an EMBL/GenBank/DDBJ whole genome shotgun (WGS) entry which is preliminary data.</text>
</comment>
<dbReference type="SUPFAM" id="SSF64288">
    <property type="entry name" value="Chorismate lyase-like"/>
    <property type="match status" value="1"/>
</dbReference>
<keyword evidence="6" id="KW-1185">Reference proteome</keyword>
<dbReference type="InterPro" id="IPR036388">
    <property type="entry name" value="WH-like_DNA-bd_sf"/>
</dbReference>
<evidence type="ECO:0000256" key="1">
    <source>
        <dbReference type="ARBA" id="ARBA00023015"/>
    </source>
</evidence>
<evidence type="ECO:0000313" key="6">
    <source>
        <dbReference type="Proteomes" id="UP000251341"/>
    </source>
</evidence>
<dbReference type="InterPro" id="IPR000524">
    <property type="entry name" value="Tscrpt_reg_HTH_GntR"/>
</dbReference>
<dbReference type="Pfam" id="PF07702">
    <property type="entry name" value="UTRA"/>
    <property type="match status" value="1"/>
</dbReference>
<dbReference type="InterPro" id="IPR011663">
    <property type="entry name" value="UTRA"/>
</dbReference>
<dbReference type="SMART" id="SM00345">
    <property type="entry name" value="HTH_GNTR"/>
    <property type="match status" value="1"/>
</dbReference>
<reference evidence="5 6" key="1">
    <citation type="submission" date="2017-04" db="EMBL/GenBank/DDBJ databases">
        <title>Unexpected and diverse lifestyles within the genus Limnohabitans.</title>
        <authorList>
            <person name="Kasalicky V."/>
            <person name="Mehrshad M."/>
            <person name="Andrei S.-A."/>
            <person name="Salcher M."/>
            <person name="Kratochvilova H."/>
            <person name="Simek K."/>
            <person name="Ghai R."/>
        </authorList>
    </citation>
    <scope>NUCLEOTIDE SEQUENCE [LARGE SCALE GENOMIC DNA]</scope>
    <source>
        <strain evidence="5 6">MWH-C5</strain>
    </source>
</reference>
<dbReference type="PANTHER" id="PTHR44846:SF1">
    <property type="entry name" value="MANNOSYL-D-GLYCERATE TRANSPORT_METABOLISM SYSTEM REPRESSOR MNGR-RELATED"/>
    <property type="match status" value="1"/>
</dbReference>
<keyword evidence="1" id="KW-0805">Transcription regulation</keyword>
<feature type="domain" description="HTH gntR-type" evidence="4">
    <location>
        <begin position="12"/>
        <end position="80"/>
    </location>
</feature>
<dbReference type="GO" id="GO:0003700">
    <property type="term" value="F:DNA-binding transcription factor activity"/>
    <property type="evidence" value="ECO:0007669"/>
    <property type="project" value="InterPro"/>
</dbReference>
<dbReference type="EMBL" id="NESP01000001">
    <property type="protein sequence ID" value="PUE59944.1"/>
    <property type="molecule type" value="Genomic_DNA"/>
</dbReference>
<dbReference type="Gene3D" id="1.10.10.10">
    <property type="entry name" value="Winged helix-like DNA-binding domain superfamily/Winged helix DNA-binding domain"/>
    <property type="match status" value="1"/>
</dbReference>
<dbReference type="InterPro" id="IPR036390">
    <property type="entry name" value="WH_DNA-bd_sf"/>
</dbReference>
<dbReference type="RefSeq" id="WP_108402391.1">
    <property type="nucleotide sequence ID" value="NZ_NESP01000001.1"/>
</dbReference>
<dbReference type="GO" id="GO:0003677">
    <property type="term" value="F:DNA binding"/>
    <property type="evidence" value="ECO:0007669"/>
    <property type="project" value="UniProtKB-KW"/>
</dbReference>
<dbReference type="AlphaFoldDB" id="A0A315EVG8"/>
<protein>
    <submittedName>
        <fullName evidence="5">GntR family transcriptional regulator</fullName>
    </submittedName>
</protein>
<keyword evidence="2" id="KW-0238">DNA-binding</keyword>
<dbReference type="CDD" id="cd07377">
    <property type="entry name" value="WHTH_GntR"/>
    <property type="match status" value="1"/>
</dbReference>
<dbReference type="Gene3D" id="3.40.1410.10">
    <property type="entry name" value="Chorismate lyase-like"/>
    <property type="match status" value="1"/>
</dbReference>
<evidence type="ECO:0000256" key="2">
    <source>
        <dbReference type="ARBA" id="ARBA00023125"/>
    </source>
</evidence>
<dbReference type="InterPro" id="IPR028978">
    <property type="entry name" value="Chorismate_lyase_/UTRA_dom_sf"/>
</dbReference>
<dbReference type="PROSITE" id="PS50949">
    <property type="entry name" value="HTH_GNTR"/>
    <property type="match status" value="1"/>
</dbReference>
<dbReference type="PANTHER" id="PTHR44846">
    <property type="entry name" value="MANNOSYL-D-GLYCERATE TRANSPORT/METABOLISM SYSTEM REPRESSOR MNGR-RELATED"/>
    <property type="match status" value="1"/>
</dbReference>
<proteinExistence type="predicted"/>